<dbReference type="Gene3D" id="6.10.140.1950">
    <property type="match status" value="1"/>
</dbReference>
<dbReference type="OMA" id="DHRVGFK"/>
<dbReference type="STRING" id="77044.A0A1S7UMM5"/>
<evidence type="ECO:0000313" key="6">
    <source>
        <dbReference type="Proteomes" id="UP000054516"/>
    </source>
</evidence>
<dbReference type="InterPro" id="IPR050057">
    <property type="entry name" value="Prokaryotic/Mito_RF"/>
</dbReference>
<name>A0A1S7UMM5_ROSNE</name>
<evidence type="ECO:0000259" key="4">
    <source>
        <dbReference type="PROSITE" id="PS00745"/>
    </source>
</evidence>
<dbReference type="Proteomes" id="UP000054516">
    <property type="component" value="Unassembled WGS sequence"/>
</dbReference>
<dbReference type="SUPFAM" id="SSF75620">
    <property type="entry name" value="Release factor"/>
    <property type="match status" value="1"/>
</dbReference>
<dbReference type="GO" id="GO:0003747">
    <property type="term" value="F:translation release factor activity"/>
    <property type="evidence" value="ECO:0007669"/>
    <property type="project" value="EnsemblFungi"/>
</dbReference>
<dbReference type="InterPro" id="IPR000352">
    <property type="entry name" value="Pep_chain_release_fac_I"/>
</dbReference>
<evidence type="ECO:0000256" key="2">
    <source>
        <dbReference type="ARBA" id="ARBA00022481"/>
    </source>
</evidence>
<dbReference type="SMART" id="SM00937">
    <property type="entry name" value="PCRF"/>
    <property type="match status" value="1"/>
</dbReference>
<sequence>MLPAQWVCRCCKTALSRPFNRSFIRLSSTHTTSTLPAVLLQRARNITKEHDQLTATLESSFDAKVAKRIGELSRVTAALKEWDAAQASIVELTTLLESKDSGDEELEQLAREELSSIYSSLKPLANALSVSLTPRDPFADMPCMLEIRPGPGGMEGRYFADAMFRMYRQYCSRHSLRTKIVKYEVVDGSESSGGANESPLQEAVLEIQDAGAYDIFRGEAGMHRVQRVPSTERSGRTHTSAVAVWVLPSFPEDSISEQDASDPESLFYVNPSDVREEKMRASGAGGQHVNKTESAIRLTHEPTGITVSMQDSRSQHTNRKSAWSLLQSRLAQKRREEREEAAMALRNSVLSKDRITRGDKIRTYNYSQDRCSDHRSGLDVHNLPDVLSGGETLDKIIASTKEWLIQRDIQALIAEEEATASAAASTDTKKSKR</sequence>
<keyword evidence="3" id="KW-0648">Protein biosynthesis</keyword>
<dbReference type="PANTHER" id="PTHR43804:SF7">
    <property type="entry name" value="LD18447P"/>
    <property type="match status" value="1"/>
</dbReference>
<gene>
    <name evidence="5" type="ORF">SAMD00023353_1101320</name>
</gene>
<evidence type="ECO:0000256" key="1">
    <source>
        <dbReference type="ARBA" id="ARBA00010835"/>
    </source>
</evidence>
<keyword evidence="2" id="KW-0488">Methylation</keyword>
<dbReference type="GO" id="GO:0070126">
    <property type="term" value="P:mitochondrial translational termination"/>
    <property type="evidence" value="ECO:0007669"/>
    <property type="project" value="EnsemblFungi"/>
</dbReference>
<dbReference type="GO" id="GO:0005743">
    <property type="term" value="C:mitochondrial inner membrane"/>
    <property type="evidence" value="ECO:0007669"/>
    <property type="project" value="EnsemblFungi"/>
</dbReference>
<dbReference type="Gene3D" id="3.30.70.1660">
    <property type="match status" value="1"/>
</dbReference>
<accession>A0A1S7UMM5</accession>
<dbReference type="PANTHER" id="PTHR43804">
    <property type="entry name" value="LD18447P"/>
    <property type="match status" value="1"/>
</dbReference>
<protein>
    <submittedName>
        <fullName evidence="5">Putative peptide chain release factor 1</fullName>
    </submittedName>
</protein>
<dbReference type="Pfam" id="PF03462">
    <property type="entry name" value="PCRF"/>
    <property type="match status" value="1"/>
</dbReference>
<dbReference type="AlphaFoldDB" id="A0A1S7UMM5"/>
<proteinExistence type="inferred from homology"/>
<organism evidence="5">
    <name type="scientific">Rosellinia necatrix</name>
    <name type="common">White root-rot fungus</name>
    <dbReference type="NCBI Taxonomy" id="77044"/>
    <lineage>
        <taxon>Eukaryota</taxon>
        <taxon>Fungi</taxon>
        <taxon>Dikarya</taxon>
        <taxon>Ascomycota</taxon>
        <taxon>Pezizomycotina</taxon>
        <taxon>Sordariomycetes</taxon>
        <taxon>Xylariomycetidae</taxon>
        <taxon>Xylariales</taxon>
        <taxon>Xylariaceae</taxon>
        <taxon>Rosellinia</taxon>
    </lineage>
</organism>
<comment type="similarity">
    <text evidence="1">Belongs to the prokaryotic/mitochondrial release factor family.</text>
</comment>
<dbReference type="FunFam" id="3.30.160.20:FF:000004">
    <property type="entry name" value="Peptide chain release factor 1"/>
    <property type="match status" value="1"/>
</dbReference>
<dbReference type="EMBL" id="DF977456">
    <property type="protein sequence ID" value="GAP84603.2"/>
    <property type="molecule type" value="Genomic_DNA"/>
</dbReference>
<dbReference type="InterPro" id="IPR005139">
    <property type="entry name" value="PCRF"/>
</dbReference>
<reference evidence="5" key="1">
    <citation type="submission" date="2016-03" db="EMBL/GenBank/DDBJ databases">
        <title>Draft genome sequence of Rosellinia necatrix.</title>
        <authorList>
            <person name="Kanematsu S."/>
        </authorList>
    </citation>
    <scope>NUCLEOTIDE SEQUENCE [LARGE SCALE GENOMIC DNA]</scope>
    <source>
        <strain evidence="5">W97</strain>
    </source>
</reference>
<evidence type="ECO:0000313" key="5">
    <source>
        <dbReference type="EMBL" id="GAP84603.2"/>
    </source>
</evidence>
<evidence type="ECO:0000256" key="3">
    <source>
        <dbReference type="ARBA" id="ARBA00022917"/>
    </source>
</evidence>
<keyword evidence="6" id="KW-1185">Reference proteome</keyword>
<dbReference type="Pfam" id="PF00472">
    <property type="entry name" value="RF-1"/>
    <property type="match status" value="1"/>
</dbReference>
<dbReference type="PROSITE" id="PS00745">
    <property type="entry name" value="RF_PROK_I"/>
    <property type="match status" value="1"/>
</dbReference>
<dbReference type="InterPro" id="IPR045853">
    <property type="entry name" value="Pep_chain_release_fac_I_sf"/>
</dbReference>
<dbReference type="OrthoDB" id="2019491at2759"/>
<feature type="domain" description="Prokaryotic-type class I peptide chain release factors" evidence="4">
    <location>
        <begin position="280"/>
        <end position="296"/>
    </location>
</feature>
<dbReference type="Gene3D" id="3.30.160.20">
    <property type="match status" value="1"/>
</dbReference>